<evidence type="ECO:0000313" key="2">
    <source>
        <dbReference type="EMBL" id="OHA08800.1"/>
    </source>
</evidence>
<sequence>MILDGFLAPPRGRTAGAFIFIHGLGSNFYRHSGTDFIQPFHRINIAVLLANTRGHDMVNRMATTKGERRTFGATHERLSESHYDLDGWIRFAERRGFNRIFLCGHSLGAVKVGLYVRRGKRLRNVRGAIYASPPDMWNENYRAVRQSRGVAVAKKLRRTGKGGILMPKGFMKYDQTVESYLDKMDPTRKNNIFNFVKREFPWAQKFKRPQLLIYGDHDEPVKNNNPKTALAVFQSVVPHADTICIKGANHNYAGKRRVFYSAVARWVKNVIHTTHAAY</sequence>
<dbReference type="Gene3D" id="3.40.50.1820">
    <property type="entry name" value="alpha/beta hydrolase"/>
    <property type="match status" value="1"/>
</dbReference>
<gene>
    <name evidence="2" type="ORF">A3B37_00410</name>
</gene>
<dbReference type="InterPro" id="IPR022742">
    <property type="entry name" value="Hydrolase_4"/>
</dbReference>
<comment type="caution">
    <text evidence="2">The sequence shown here is derived from an EMBL/GenBank/DDBJ whole genome shotgun (WGS) entry which is preliminary data.</text>
</comment>
<evidence type="ECO:0000313" key="3">
    <source>
        <dbReference type="Proteomes" id="UP000176705"/>
    </source>
</evidence>
<dbReference type="InterPro" id="IPR029058">
    <property type="entry name" value="AB_hydrolase_fold"/>
</dbReference>
<dbReference type="SUPFAM" id="SSF53474">
    <property type="entry name" value="alpha/beta-Hydrolases"/>
    <property type="match status" value="1"/>
</dbReference>
<dbReference type="STRING" id="1802280.A3B37_00410"/>
<dbReference type="AlphaFoldDB" id="A0A1G2LB35"/>
<evidence type="ECO:0000259" key="1">
    <source>
        <dbReference type="Pfam" id="PF12146"/>
    </source>
</evidence>
<name>A0A1G2LB35_9BACT</name>
<organism evidence="2 3">
    <name type="scientific">Candidatus Sungbacteria bacterium RIFCSPLOWO2_01_FULL_59_16</name>
    <dbReference type="NCBI Taxonomy" id="1802280"/>
    <lineage>
        <taxon>Bacteria</taxon>
        <taxon>Candidatus Sungiibacteriota</taxon>
    </lineage>
</organism>
<protein>
    <recommendedName>
        <fullName evidence="1">Serine aminopeptidase S33 domain-containing protein</fullName>
    </recommendedName>
</protein>
<accession>A0A1G2LB35</accession>
<dbReference type="Pfam" id="PF12146">
    <property type="entry name" value="Hydrolase_4"/>
    <property type="match status" value="1"/>
</dbReference>
<dbReference type="Proteomes" id="UP000176705">
    <property type="component" value="Unassembled WGS sequence"/>
</dbReference>
<reference evidence="2 3" key="1">
    <citation type="journal article" date="2016" name="Nat. Commun.">
        <title>Thousands of microbial genomes shed light on interconnected biogeochemical processes in an aquifer system.</title>
        <authorList>
            <person name="Anantharaman K."/>
            <person name="Brown C.T."/>
            <person name="Hug L.A."/>
            <person name="Sharon I."/>
            <person name="Castelle C.J."/>
            <person name="Probst A.J."/>
            <person name="Thomas B.C."/>
            <person name="Singh A."/>
            <person name="Wilkins M.J."/>
            <person name="Karaoz U."/>
            <person name="Brodie E.L."/>
            <person name="Williams K.H."/>
            <person name="Hubbard S.S."/>
            <person name="Banfield J.F."/>
        </authorList>
    </citation>
    <scope>NUCLEOTIDE SEQUENCE [LARGE SCALE GENOMIC DNA]</scope>
</reference>
<dbReference type="EMBL" id="MHQS01000010">
    <property type="protein sequence ID" value="OHA08800.1"/>
    <property type="molecule type" value="Genomic_DNA"/>
</dbReference>
<feature type="domain" description="Serine aminopeptidase S33" evidence="1">
    <location>
        <begin position="15"/>
        <end position="250"/>
    </location>
</feature>
<proteinExistence type="predicted"/>